<keyword evidence="1" id="KW-0479">Metal-binding</keyword>
<sequence>MGTLGPVSFGVGGRPQSGSCSHIESFADRIRAILRYGAGRSDNTVLFNLCISLARGIDYALSCNEIPEKANELPSLIKQVYHHNHDIFLQSAIMLLMISVKTACALGWFCDKDAGELVELANEISNNFSSTGSVTHEPNCAVDIISEIIPRFYPWLKIGRIIVSLEAKVGYGVVVADFHVPKSIPPAANERIRLFVAQTDNTETSTCIISPPEVNFLINGKGVDKRNSASMDSGPQFPTDVTSMLVFGTNLIQAIGNYNGNYIIVIGYMSMTALKSDGTAIQLPDYVQPALAAAAHLSDGEVIEGPSRISLNCPISFKRIKTPVKGQLCRHHQCFDYGNFLEINSRKPSWRCPHCNQPVSCCDLRIDQNMAKILQEVREQVVDVLISGDGSWKIASEEYNNNSHTDCQQKPNEPSPTFGQQGEGLGEGNRVVDLTLEAVDAEFNIVPDHIHEMEERKPLYGLQGGLENLSESPVVNAHEAGGQANYATHSQIGASDDLWTRFCSPVTSVSTENTDCDSSGAGACVTIDNRTNCQSSGHPVPCVPPPILTDAVSPALNREIPQTMSSSFQKPPDIWQLVASPDNLPLQQQPQRNENPLLSASGCAVRSSIPRHINRIPSAVQALPAQTQLPTAFQSQSAHLHRLSRSPVCSISPPSGIVPQAITSQTSTSLLPSAFSTDVSGDMERQQSSRLHAPASDVSLPAFAMTQIGHPAGSQFVSSSMRMMSSEQQQHKESGVYRTRAGSAVLDNQNLHKQQLFPGPRVSPQTMNRSVAQSLPQPYTSLFPNVPTNNCFIGGHLPHNLRASSPLGIGMTRPLTAGQRSSSFATSVDSLRQVSEQSQRQNSSLGATEGLQLGDTATPEFLSEQNWRPTARMRGSLPGRVYAAGVSHLMVQSTASATVNTPRQSIQPPVQMPQTASTPSQLQGMVTNSINVHAPTMGYPGDYL</sequence>
<keyword evidence="2 4" id="KW-0863">Zinc-finger</keyword>
<dbReference type="PANTHER" id="PTHR10782">
    <property type="entry name" value="ZINC FINGER MIZ DOMAIN-CONTAINING PROTEIN"/>
    <property type="match status" value="1"/>
</dbReference>
<evidence type="ECO:0000256" key="5">
    <source>
        <dbReference type="SAM" id="MobiDB-lite"/>
    </source>
</evidence>
<evidence type="ECO:0000313" key="7">
    <source>
        <dbReference type="EMBL" id="KAG9445502.1"/>
    </source>
</evidence>
<evidence type="ECO:0000259" key="6">
    <source>
        <dbReference type="PROSITE" id="PS51044"/>
    </source>
</evidence>
<evidence type="ECO:0000256" key="3">
    <source>
        <dbReference type="ARBA" id="ARBA00022833"/>
    </source>
</evidence>
<evidence type="ECO:0000313" key="8">
    <source>
        <dbReference type="Proteomes" id="UP000825729"/>
    </source>
</evidence>
<dbReference type="PANTHER" id="PTHR10782:SF4">
    <property type="entry name" value="TONALLI, ISOFORM E"/>
    <property type="match status" value="1"/>
</dbReference>
<evidence type="ECO:0000256" key="1">
    <source>
        <dbReference type="ARBA" id="ARBA00022723"/>
    </source>
</evidence>
<feature type="compositionally biased region" description="Polar residues" evidence="5">
    <location>
        <begin position="818"/>
        <end position="846"/>
    </location>
</feature>
<feature type="compositionally biased region" description="Polar residues" evidence="5">
    <location>
        <begin position="401"/>
        <end position="420"/>
    </location>
</feature>
<dbReference type="Proteomes" id="UP000825729">
    <property type="component" value="Unassembled WGS sequence"/>
</dbReference>
<comment type="caution">
    <text evidence="7">The sequence shown here is derived from an EMBL/GenBank/DDBJ whole genome shotgun (WGS) entry which is preliminary data.</text>
</comment>
<dbReference type="SUPFAM" id="SSF57850">
    <property type="entry name" value="RING/U-box"/>
    <property type="match status" value="1"/>
</dbReference>
<dbReference type="AlphaFoldDB" id="A0AAV7ECP6"/>
<gene>
    <name evidence="7" type="ORF">H6P81_011630</name>
</gene>
<dbReference type="CDD" id="cd16650">
    <property type="entry name" value="SP-RING_PIAS-like"/>
    <property type="match status" value="1"/>
</dbReference>
<dbReference type="PROSITE" id="PS51044">
    <property type="entry name" value="ZF_SP_RING"/>
    <property type="match status" value="1"/>
</dbReference>
<protein>
    <recommendedName>
        <fullName evidence="6">SP-RING-type domain-containing protein</fullName>
    </recommendedName>
</protein>
<proteinExistence type="predicted"/>
<dbReference type="Pfam" id="PF02891">
    <property type="entry name" value="zf-MIZ"/>
    <property type="match status" value="1"/>
</dbReference>
<dbReference type="InterPro" id="IPR004181">
    <property type="entry name" value="Znf_MIZ"/>
</dbReference>
<keyword evidence="8" id="KW-1185">Reference proteome</keyword>
<keyword evidence="3" id="KW-0862">Zinc</keyword>
<evidence type="ECO:0000256" key="2">
    <source>
        <dbReference type="ARBA" id="ARBA00022771"/>
    </source>
</evidence>
<feature type="region of interest" description="Disordered" evidence="5">
    <location>
        <begin position="673"/>
        <end position="693"/>
    </location>
</feature>
<dbReference type="GO" id="GO:0061665">
    <property type="term" value="F:SUMO ligase activity"/>
    <property type="evidence" value="ECO:0007669"/>
    <property type="project" value="TreeGrafter"/>
</dbReference>
<dbReference type="EMBL" id="JAINDJ010000005">
    <property type="protein sequence ID" value="KAG9445502.1"/>
    <property type="molecule type" value="Genomic_DNA"/>
</dbReference>
<dbReference type="GO" id="GO:0000785">
    <property type="term" value="C:chromatin"/>
    <property type="evidence" value="ECO:0007669"/>
    <property type="project" value="TreeGrafter"/>
</dbReference>
<dbReference type="InterPro" id="IPR013083">
    <property type="entry name" value="Znf_RING/FYVE/PHD"/>
</dbReference>
<dbReference type="GO" id="GO:0008270">
    <property type="term" value="F:zinc ion binding"/>
    <property type="evidence" value="ECO:0007669"/>
    <property type="project" value="UniProtKB-KW"/>
</dbReference>
<feature type="domain" description="SP-RING-type" evidence="6">
    <location>
        <begin position="298"/>
        <end position="379"/>
    </location>
</feature>
<feature type="region of interest" description="Disordered" evidence="5">
    <location>
        <begin position="401"/>
        <end position="422"/>
    </location>
</feature>
<name>A0AAV7ECP6_ARIFI</name>
<dbReference type="Gene3D" id="3.30.40.10">
    <property type="entry name" value="Zinc/RING finger domain, C3HC4 (zinc finger)"/>
    <property type="match status" value="1"/>
</dbReference>
<organism evidence="7 8">
    <name type="scientific">Aristolochia fimbriata</name>
    <name type="common">White veined hardy Dutchman's pipe vine</name>
    <dbReference type="NCBI Taxonomy" id="158543"/>
    <lineage>
        <taxon>Eukaryota</taxon>
        <taxon>Viridiplantae</taxon>
        <taxon>Streptophyta</taxon>
        <taxon>Embryophyta</taxon>
        <taxon>Tracheophyta</taxon>
        <taxon>Spermatophyta</taxon>
        <taxon>Magnoliopsida</taxon>
        <taxon>Magnoliidae</taxon>
        <taxon>Piperales</taxon>
        <taxon>Aristolochiaceae</taxon>
        <taxon>Aristolochia</taxon>
    </lineage>
</organism>
<feature type="region of interest" description="Disordered" evidence="5">
    <location>
        <begin position="818"/>
        <end position="854"/>
    </location>
</feature>
<accession>A0AAV7ECP6</accession>
<evidence type="ECO:0000256" key="4">
    <source>
        <dbReference type="PROSITE-ProRule" id="PRU00452"/>
    </source>
</evidence>
<dbReference type="GO" id="GO:0016925">
    <property type="term" value="P:protein sumoylation"/>
    <property type="evidence" value="ECO:0007669"/>
    <property type="project" value="TreeGrafter"/>
</dbReference>
<reference evidence="7 8" key="1">
    <citation type="submission" date="2021-07" db="EMBL/GenBank/DDBJ databases">
        <title>The Aristolochia fimbriata genome: insights into angiosperm evolution, floral development and chemical biosynthesis.</title>
        <authorList>
            <person name="Jiao Y."/>
        </authorList>
    </citation>
    <scope>NUCLEOTIDE SEQUENCE [LARGE SCALE GENOMIC DNA]</scope>
    <source>
        <strain evidence="7">IBCAS-2021</strain>
        <tissue evidence="7">Leaf</tissue>
    </source>
</reference>